<dbReference type="PANTHER" id="PTHR12236">
    <property type="entry name" value="STRUCTURAL CONTITUENT OF CUTICLE"/>
    <property type="match status" value="1"/>
</dbReference>
<evidence type="ECO:0000313" key="3">
    <source>
        <dbReference type="EnsemblMetazoa" id="RPRC009815-PA"/>
    </source>
</evidence>
<feature type="chain" id="PRO_5043365920" description="Cuticle protein" evidence="2">
    <location>
        <begin position="26"/>
        <end position="215"/>
    </location>
</feature>
<dbReference type="InParanoid" id="T1I0J5"/>
<dbReference type="GO" id="GO:0042302">
    <property type="term" value="F:structural constituent of cuticle"/>
    <property type="evidence" value="ECO:0007669"/>
    <property type="project" value="UniProtKB-UniRule"/>
</dbReference>
<keyword evidence="2" id="KW-0732">Signal</keyword>
<keyword evidence="4" id="KW-1185">Reference proteome</keyword>
<dbReference type="AlphaFoldDB" id="T1I0J5"/>
<dbReference type="EMBL" id="ACPB03006600">
    <property type="status" value="NOT_ANNOTATED_CDS"/>
    <property type="molecule type" value="Genomic_DNA"/>
</dbReference>
<feature type="signal peptide" evidence="2">
    <location>
        <begin position="1"/>
        <end position="25"/>
    </location>
</feature>
<evidence type="ECO:0000256" key="2">
    <source>
        <dbReference type="SAM" id="SignalP"/>
    </source>
</evidence>
<organism evidence="3 4">
    <name type="scientific">Rhodnius prolixus</name>
    <name type="common">Triatomid bug</name>
    <dbReference type="NCBI Taxonomy" id="13249"/>
    <lineage>
        <taxon>Eukaryota</taxon>
        <taxon>Metazoa</taxon>
        <taxon>Ecdysozoa</taxon>
        <taxon>Arthropoda</taxon>
        <taxon>Hexapoda</taxon>
        <taxon>Insecta</taxon>
        <taxon>Pterygota</taxon>
        <taxon>Neoptera</taxon>
        <taxon>Paraneoptera</taxon>
        <taxon>Hemiptera</taxon>
        <taxon>Heteroptera</taxon>
        <taxon>Panheteroptera</taxon>
        <taxon>Cimicomorpha</taxon>
        <taxon>Reduviidae</taxon>
        <taxon>Triatominae</taxon>
        <taxon>Rhodnius</taxon>
    </lineage>
</organism>
<protein>
    <recommendedName>
        <fullName evidence="5">Cuticle protein</fullName>
    </recommendedName>
</protein>
<dbReference type="Pfam" id="PF00379">
    <property type="entry name" value="Chitin_bind_4"/>
    <property type="match status" value="1"/>
</dbReference>
<evidence type="ECO:0000313" key="4">
    <source>
        <dbReference type="Proteomes" id="UP000015103"/>
    </source>
</evidence>
<dbReference type="FunCoup" id="T1I0J5">
    <property type="interactions" value="16"/>
</dbReference>
<evidence type="ECO:0000256" key="1">
    <source>
        <dbReference type="SAM" id="MobiDB-lite"/>
    </source>
</evidence>
<dbReference type="InterPro" id="IPR051217">
    <property type="entry name" value="Insect_Cuticle_Struc_Prot"/>
</dbReference>
<dbReference type="PANTHER" id="PTHR12236:SF79">
    <property type="entry name" value="CUTICULAR PROTEIN 50CB-RELATED"/>
    <property type="match status" value="1"/>
</dbReference>
<dbReference type="InterPro" id="IPR000618">
    <property type="entry name" value="Insect_cuticle"/>
</dbReference>
<dbReference type="GO" id="GO:0005615">
    <property type="term" value="C:extracellular space"/>
    <property type="evidence" value="ECO:0007669"/>
    <property type="project" value="TreeGrafter"/>
</dbReference>
<sequence length="215" mass="23215">FYLFYPSTFGLFQICLVALLSWVSAEPPVRPSNQYLPAPGYNYPKPSVPFPSPGPRPPPTARPPTPTYGPPTTGPGPQPPSYPQTPSVPRPPPTYGPPAPRPPAPRPPAPTYGPPRPPTGPGTHDHGHDHHHEPGMPFDFNYAVKDDYYGTDYSHNAISDGDVVRGEYKVLLPDGRLQIVSYTADWKNGFNADVKYQGEPRYPAVGPGGQSPGGS</sequence>
<feature type="compositionally biased region" description="Pro residues" evidence="1">
    <location>
        <begin position="46"/>
        <end position="120"/>
    </location>
</feature>
<reference evidence="3" key="1">
    <citation type="submission" date="2015-05" db="UniProtKB">
        <authorList>
            <consortium name="EnsemblMetazoa"/>
        </authorList>
    </citation>
    <scope>IDENTIFICATION</scope>
</reference>
<dbReference type="InterPro" id="IPR031311">
    <property type="entry name" value="CHIT_BIND_RR_consensus"/>
</dbReference>
<dbReference type="Proteomes" id="UP000015103">
    <property type="component" value="Unassembled WGS sequence"/>
</dbReference>
<dbReference type="STRING" id="13249.T1I0J5"/>
<feature type="region of interest" description="Disordered" evidence="1">
    <location>
        <begin position="39"/>
        <end position="138"/>
    </location>
</feature>
<dbReference type="PROSITE" id="PS00233">
    <property type="entry name" value="CHIT_BIND_RR_1"/>
    <property type="match status" value="1"/>
</dbReference>
<dbReference type="VEuPathDB" id="VectorBase:RPRC009815"/>
<dbReference type="PRINTS" id="PR01217">
    <property type="entry name" value="PRICHEXTENSN"/>
</dbReference>
<feature type="compositionally biased region" description="Basic and acidic residues" evidence="1">
    <location>
        <begin position="123"/>
        <end position="134"/>
    </location>
</feature>
<dbReference type="HOGENOM" id="CLU_075165_6_0_1"/>
<dbReference type="PROSITE" id="PS51155">
    <property type="entry name" value="CHIT_BIND_RR_2"/>
    <property type="match status" value="1"/>
</dbReference>
<dbReference type="eggNOG" id="ENOG502S4KI">
    <property type="taxonomic scope" value="Eukaryota"/>
</dbReference>
<proteinExistence type="predicted"/>
<evidence type="ECO:0008006" key="5">
    <source>
        <dbReference type="Google" id="ProtNLM"/>
    </source>
</evidence>
<dbReference type="OMA" id="KHGFSAQ"/>
<accession>T1I0J5</accession>
<name>T1I0J5_RHOPR</name>
<dbReference type="EnsemblMetazoa" id="RPRC009815-RA">
    <property type="protein sequence ID" value="RPRC009815-PA"/>
    <property type="gene ID" value="RPRC009815"/>
</dbReference>
<dbReference type="GO" id="GO:0031012">
    <property type="term" value="C:extracellular matrix"/>
    <property type="evidence" value="ECO:0007669"/>
    <property type="project" value="TreeGrafter"/>
</dbReference>